<dbReference type="GO" id="GO:0034551">
    <property type="term" value="P:mitochondrial respiratory chain complex III assembly"/>
    <property type="evidence" value="ECO:0007669"/>
    <property type="project" value="TreeGrafter"/>
</dbReference>
<dbReference type="PROSITE" id="PS50012">
    <property type="entry name" value="RCC1_3"/>
    <property type="match status" value="1"/>
</dbReference>
<dbReference type="PANTHER" id="PTHR47563:SF1">
    <property type="entry name" value="PROTEIN FMP25, MITOCHONDRIAL"/>
    <property type="match status" value="1"/>
</dbReference>
<dbReference type="PANTHER" id="PTHR47563">
    <property type="entry name" value="PROTEIN FMP25, MITOCHONDRIAL"/>
    <property type="match status" value="1"/>
</dbReference>
<evidence type="ECO:0000256" key="2">
    <source>
        <dbReference type="SAM" id="Phobius"/>
    </source>
</evidence>
<dbReference type="InterPro" id="IPR009091">
    <property type="entry name" value="RCC1/BLIP-II"/>
</dbReference>
<dbReference type="EMBL" id="ML213505">
    <property type="protein sequence ID" value="TFK55231.1"/>
    <property type="molecule type" value="Genomic_DNA"/>
</dbReference>
<dbReference type="OrthoDB" id="10256179at2759"/>
<evidence type="ECO:0000313" key="3">
    <source>
        <dbReference type="EMBL" id="TFK55231.1"/>
    </source>
</evidence>
<dbReference type="Proteomes" id="UP000305948">
    <property type="component" value="Unassembled WGS sequence"/>
</dbReference>
<organism evidence="3 4">
    <name type="scientific">Heliocybe sulcata</name>
    <dbReference type="NCBI Taxonomy" id="5364"/>
    <lineage>
        <taxon>Eukaryota</taxon>
        <taxon>Fungi</taxon>
        <taxon>Dikarya</taxon>
        <taxon>Basidiomycota</taxon>
        <taxon>Agaricomycotina</taxon>
        <taxon>Agaricomycetes</taxon>
        <taxon>Gloeophyllales</taxon>
        <taxon>Gloeophyllaceae</taxon>
        <taxon>Heliocybe</taxon>
    </lineage>
</organism>
<keyword evidence="2" id="KW-0472">Membrane</keyword>
<feature type="transmembrane region" description="Helical" evidence="2">
    <location>
        <begin position="33"/>
        <end position="51"/>
    </location>
</feature>
<keyword evidence="2" id="KW-1133">Transmembrane helix</keyword>
<dbReference type="Gene3D" id="2.130.10.30">
    <property type="entry name" value="Regulator of chromosome condensation 1/beta-lactamase-inhibitor protein II"/>
    <property type="match status" value="1"/>
</dbReference>
<name>A0A5C3NNM5_9AGAM</name>
<dbReference type="InterPro" id="IPR053245">
    <property type="entry name" value="MitoProcess-Associated"/>
</dbReference>
<evidence type="ECO:0000313" key="4">
    <source>
        <dbReference type="Proteomes" id="UP000305948"/>
    </source>
</evidence>
<gene>
    <name evidence="3" type="ORF">OE88DRAFT_1623568</name>
</gene>
<keyword evidence="4" id="KW-1185">Reference proteome</keyword>
<feature type="repeat" description="RCC1" evidence="1">
    <location>
        <begin position="372"/>
        <end position="432"/>
    </location>
</feature>
<proteinExistence type="predicted"/>
<protein>
    <submittedName>
        <fullName evidence="3">RCC1/BLIP-II</fullName>
    </submittedName>
</protein>
<dbReference type="PROSITE" id="PS00626">
    <property type="entry name" value="RCC1_2"/>
    <property type="match status" value="1"/>
</dbReference>
<dbReference type="AlphaFoldDB" id="A0A5C3NNM5"/>
<evidence type="ECO:0000256" key="1">
    <source>
        <dbReference type="PROSITE-ProRule" id="PRU00235"/>
    </source>
</evidence>
<reference evidence="3 4" key="1">
    <citation type="journal article" date="2019" name="Nat. Ecol. Evol.">
        <title>Megaphylogeny resolves global patterns of mushroom evolution.</title>
        <authorList>
            <person name="Varga T."/>
            <person name="Krizsan K."/>
            <person name="Foldi C."/>
            <person name="Dima B."/>
            <person name="Sanchez-Garcia M."/>
            <person name="Sanchez-Ramirez S."/>
            <person name="Szollosi G.J."/>
            <person name="Szarkandi J.G."/>
            <person name="Papp V."/>
            <person name="Albert L."/>
            <person name="Andreopoulos W."/>
            <person name="Angelini C."/>
            <person name="Antonin V."/>
            <person name="Barry K.W."/>
            <person name="Bougher N.L."/>
            <person name="Buchanan P."/>
            <person name="Buyck B."/>
            <person name="Bense V."/>
            <person name="Catcheside P."/>
            <person name="Chovatia M."/>
            <person name="Cooper J."/>
            <person name="Damon W."/>
            <person name="Desjardin D."/>
            <person name="Finy P."/>
            <person name="Geml J."/>
            <person name="Haridas S."/>
            <person name="Hughes K."/>
            <person name="Justo A."/>
            <person name="Karasinski D."/>
            <person name="Kautmanova I."/>
            <person name="Kiss B."/>
            <person name="Kocsube S."/>
            <person name="Kotiranta H."/>
            <person name="LaButti K.M."/>
            <person name="Lechner B.E."/>
            <person name="Liimatainen K."/>
            <person name="Lipzen A."/>
            <person name="Lukacs Z."/>
            <person name="Mihaltcheva S."/>
            <person name="Morgado L.N."/>
            <person name="Niskanen T."/>
            <person name="Noordeloos M.E."/>
            <person name="Ohm R.A."/>
            <person name="Ortiz-Santana B."/>
            <person name="Ovrebo C."/>
            <person name="Racz N."/>
            <person name="Riley R."/>
            <person name="Savchenko A."/>
            <person name="Shiryaev A."/>
            <person name="Soop K."/>
            <person name="Spirin V."/>
            <person name="Szebenyi C."/>
            <person name="Tomsovsky M."/>
            <person name="Tulloss R.E."/>
            <person name="Uehling J."/>
            <person name="Grigoriev I.V."/>
            <person name="Vagvolgyi C."/>
            <person name="Papp T."/>
            <person name="Martin F.M."/>
            <person name="Miettinen O."/>
            <person name="Hibbett D.S."/>
            <person name="Nagy L.G."/>
        </authorList>
    </citation>
    <scope>NUCLEOTIDE SEQUENCE [LARGE SCALE GENOMIC DNA]</scope>
    <source>
        <strain evidence="3 4">OMC1185</strain>
    </source>
</reference>
<dbReference type="SUPFAM" id="SSF50985">
    <property type="entry name" value="RCC1/BLIP-II"/>
    <property type="match status" value="1"/>
</dbReference>
<dbReference type="GO" id="GO:0005743">
    <property type="term" value="C:mitochondrial inner membrane"/>
    <property type="evidence" value="ECO:0007669"/>
    <property type="project" value="TreeGrafter"/>
</dbReference>
<dbReference type="STRING" id="5364.A0A5C3NNM5"/>
<dbReference type="Pfam" id="PF13540">
    <property type="entry name" value="RCC1_2"/>
    <property type="match status" value="2"/>
</dbReference>
<keyword evidence="2" id="KW-0812">Transmembrane</keyword>
<accession>A0A5C3NNM5</accession>
<sequence>MYRNATRSVKVPRTCRLYSTPAIPRPTRPSSKAVLLGTSFALATGTVVYIGQNTVFADSAAVFDSTVTTAAEDRKLREISVPNVSADGTLNSFVWGSNKSNTISPEDAKVDSFRLPSPVKWLQNIALRDLALHEGHAACIDARGNVYQWGDGFFGAGPSDLKGQEWAPKQTLQGKDIVQLQLTDSRVFALSASGHVYVLPSHAAAQDSLSKAQPSTSSSWWSLLGAQQEGGNYAEITANESLPWRERFVSISAGSDHLLALTSSGRVFTHPITKNANSHGQLGLRTFDIPSPSNSSPVSVELIPKALQDPYAKATPLSRPTSVSAESPSLHNIDDQQIRWCDKLFEVPSLKGIAIDQVAAGKRSSFVKTTNGRVLGWGANEYGQIGLGKDVTLEAITKPTEVILWRSVPKDVQSKCIGITAGGDLTVFTVERTDGSSMQTVDVLTCGNGQWGGIGNALYRSAQNEPARAKNVSGLIEFSEQTQNLQPIVPHAISISPSPAGHIVLALDTQNGPGGSGRDLLLWGANYDWQLGNGKRSSLATPTRLTRPDGSRFILAKAKAREVRDLEGKVWKRGVEVEQMAVAGWGNSVVYWRVS</sequence>
<dbReference type="InterPro" id="IPR000408">
    <property type="entry name" value="Reg_chr_condens"/>
</dbReference>